<evidence type="ECO:0000313" key="5">
    <source>
        <dbReference type="WBParaSite" id="jg24554.1"/>
    </source>
</evidence>
<accession>A0A915E0A8</accession>
<keyword evidence="3" id="KW-0106">Calcium</keyword>
<dbReference type="PANTHER" id="PTHR34524">
    <property type="entry name" value="CALCYPHOSIN"/>
    <property type="match status" value="1"/>
</dbReference>
<dbReference type="GO" id="GO:0046872">
    <property type="term" value="F:metal ion binding"/>
    <property type="evidence" value="ECO:0007669"/>
    <property type="project" value="UniProtKB-KW"/>
</dbReference>
<name>A0A915E0A8_9BILA</name>
<keyword evidence="2" id="KW-0677">Repeat</keyword>
<keyword evidence="4" id="KW-1185">Reference proteome</keyword>
<dbReference type="PANTHER" id="PTHR34524:SF6">
    <property type="entry name" value="CALCYPHOSINE LIKE"/>
    <property type="match status" value="1"/>
</dbReference>
<reference evidence="5" key="1">
    <citation type="submission" date="2022-11" db="UniProtKB">
        <authorList>
            <consortium name="WormBaseParasite"/>
        </authorList>
    </citation>
    <scope>IDENTIFICATION</scope>
</reference>
<organism evidence="4 5">
    <name type="scientific">Ditylenchus dipsaci</name>
    <dbReference type="NCBI Taxonomy" id="166011"/>
    <lineage>
        <taxon>Eukaryota</taxon>
        <taxon>Metazoa</taxon>
        <taxon>Ecdysozoa</taxon>
        <taxon>Nematoda</taxon>
        <taxon>Chromadorea</taxon>
        <taxon>Rhabditida</taxon>
        <taxon>Tylenchina</taxon>
        <taxon>Tylenchomorpha</taxon>
        <taxon>Sphaerularioidea</taxon>
        <taxon>Anguinidae</taxon>
        <taxon>Anguininae</taxon>
        <taxon>Ditylenchus</taxon>
    </lineage>
</organism>
<evidence type="ECO:0000256" key="2">
    <source>
        <dbReference type="ARBA" id="ARBA00022737"/>
    </source>
</evidence>
<sequence>MEFLTAVQHHLAKFPFVRRIEMNPKVAGFSDANKRFHPTVIGKCSSESKFAYEGLLTPSIVSDADTSITAARRIVWPNSDDQLCFFHVIMSLKKELPKTGPKNSILNLCPSVMTEEQLKQRAKSQAHRCKDPVERFKYICLSNGLTTIKNLLRSFERDGITLEGFIAAINNCGLHLSNEDAKLIFAQISKDQANLSIDDFVIAIQPSVNSTRTELIEKAFKLVANGKEFATVDDLKTAYNYKKQPQYLSGQKTKEEITEIFLKLFDARSTKME</sequence>
<dbReference type="SUPFAM" id="SSF47473">
    <property type="entry name" value="EF-hand"/>
    <property type="match status" value="1"/>
</dbReference>
<dbReference type="InterPro" id="IPR011992">
    <property type="entry name" value="EF-hand-dom_pair"/>
</dbReference>
<evidence type="ECO:0000256" key="3">
    <source>
        <dbReference type="ARBA" id="ARBA00022837"/>
    </source>
</evidence>
<proteinExistence type="predicted"/>
<evidence type="ECO:0000256" key="1">
    <source>
        <dbReference type="ARBA" id="ARBA00022723"/>
    </source>
</evidence>
<dbReference type="InterPro" id="IPR051581">
    <property type="entry name" value="Ca-bind"/>
</dbReference>
<dbReference type="WBParaSite" id="jg24554.1">
    <property type="protein sequence ID" value="jg24554.1"/>
    <property type="gene ID" value="jg24554"/>
</dbReference>
<keyword evidence="1" id="KW-0479">Metal-binding</keyword>
<protein>
    <submittedName>
        <fullName evidence="5">Uncharacterized protein</fullName>
    </submittedName>
</protein>
<dbReference type="Proteomes" id="UP000887574">
    <property type="component" value="Unplaced"/>
</dbReference>
<evidence type="ECO:0000313" key="4">
    <source>
        <dbReference type="Proteomes" id="UP000887574"/>
    </source>
</evidence>
<dbReference type="AlphaFoldDB" id="A0A915E0A8"/>
<dbReference type="Gene3D" id="1.10.238.10">
    <property type="entry name" value="EF-hand"/>
    <property type="match status" value="1"/>
</dbReference>